<organism evidence="2 3">
    <name type="scientific">Alistipes ihumii AP11</name>
    <dbReference type="NCBI Taxonomy" id="1211813"/>
    <lineage>
        <taxon>Bacteria</taxon>
        <taxon>Pseudomonadati</taxon>
        <taxon>Bacteroidota</taxon>
        <taxon>Bacteroidia</taxon>
        <taxon>Bacteroidales</taxon>
        <taxon>Rikenellaceae</taxon>
        <taxon>Alistipes</taxon>
    </lineage>
</organism>
<dbReference type="Pfam" id="PF12710">
    <property type="entry name" value="HAD"/>
    <property type="match status" value="1"/>
</dbReference>
<dbReference type="EMBL" id="CP102294">
    <property type="protein sequence ID" value="UWN56306.1"/>
    <property type="molecule type" value="Genomic_DNA"/>
</dbReference>
<dbReference type="RefSeq" id="WP_019246094.1">
    <property type="nucleotide sequence ID" value="NZ_CAPH01000013.1"/>
</dbReference>
<dbReference type="InterPro" id="IPR050582">
    <property type="entry name" value="HAD-like_SerB"/>
</dbReference>
<dbReference type="InterPro" id="IPR023214">
    <property type="entry name" value="HAD_sf"/>
</dbReference>
<proteinExistence type="predicted"/>
<evidence type="ECO:0000313" key="3">
    <source>
        <dbReference type="Proteomes" id="UP001059295"/>
    </source>
</evidence>
<gene>
    <name evidence="2" type="ORF">NQ491_06435</name>
</gene>
<dbReference type="GeneID" id="82891355"/>
<dbReference type="Proteomes" id="UP001059295">
    <property type="component" value="Chromosome"/>
</dbReference>
<keyword evidence="3" id="KW-1185">Reference proteome</keyword>
<evidence type="ECO:0000313" key="2">
    <source>
        <dbReference type="EMBL" id="UWN56306.1"/>
    </source>
</evidence>
<feature type="chain" id="PRO_5047508953" evidence="1">
    <location>
        <begin position="27"/>
        <end position="311"/>
    </location>
</feature>
<protein>
    <submittedName>
        <fullName evidence="2">Haloacid dehalogenase-like hydrolase</fullName>
    </submittedName>
</protein>
<dbReference type="PANTHER" id="PTHR43344">
    <property type="entry name" value="PHOSPHOSERINE PHOSPHATASE"/>
    <property type="match status" value="1"/>
</dbReference>
<dbReference type="SUPFAM" id="SSF56784">
    <property type="entry name" value="HAD-like"/>
    <property type="match status" value="1"/>
</dbReference>
<name>A0ABY5UW56_9BACT</name>
<keyword evidence="1" id="KW-0732">Signal</keyword>
<sequence>MKRTDFFRKIATAVIALLLCQPATFGQTYRHITGWPDETNRRIESFLNSTLAMKERKVAVFDCDGTLIGQVPHYLSEESMYDFAVANYQDRQDKLSKEKWKICEELAAGDNVAVSYTQRCIDFFAGLTPDELSNAGWVCYQNKFAGKFYPEMKELLANLEEYGFEIWIVTASTELLYQRFVHEQLGIPVDRILGVKSCIRDGIVTDEVVRPIPQDAGKAEVIHTFIKARPLIVGGNSRGDMEMMHESVGLRILVNPDDAKPEQAMGGKTVKSYWENDPITLIVASDDRPDESIEWTTGKLGVARNPSHPKP</sequence>
<dbReference type="InterPro" id="IPR036412">
    <property type="entry name" value="HAD-like_sf"/>
</dbReference>
<dbReference type="Gene3D" id="3.40.50.1000">
    <property type="entry name" value="HAD superfamily/HAD-like"/>
    <property type="match status" value="1"/>
</dbReference>
<reference evidence="2" key="1">
    <citation type="journal article" date="2022" name="Cell">
        <title>Design, construction, and in vivo augmentation of a complex gut microbiome.</title>
        <authorList>
            <person name="Cheng A.G."/>
            <person name="Ho P.Y."/>
            <person name="Aranda-Diaz A."/>
            <person name="Jain S."/>
            <person name="Yu F.B."/>
            <person name="Meng X."/>
            <person name="Wang M."/>
            <person name="Iakiviak M."/>
            <person name="Nagashima K."/>
            <person name="Zhao A."/>
            <person name="Murugkar P."/>
            <person name="Patil A."/>
            <person name="Atabakhsh K."/>
            <person name="Weakley A."/>
            <person name="Yan J."/>
            <person name="Brumbaugh A.R."/>
            <person name="Higginbottom S."/>
            <person name="Dimas A."/>
            <person name="Shiver A.L."/>
            <person name="Deutschbauer A."/>
            <person name="Neff N."/>
            <person name="Sonnenburg J.L."/>
            <person name="Huang K.C."/>
            <person name="Fischbach M.A."/>
        </authorList>
    </citation>
    <scope>NUCLEOTIDE SEQUENCE</scope>
    <source>
        <strain evidence="2">AP11</strain>
    </source>
</reference>
<feature type="signal peptide" evidence="1">
    <location>
        <begin position="1"/>
        <end position="26"/>
    </location>
</feature>
<evidence type="ECO:0000256" key="1">
    <source>
        <dbReference type="SAM" id="SignalP"/>
    </source>
</evidence>
<accession>A0ABY5UW56</accession>